<dbReference type="AlphaFoldDB" id="A0A4Y7KB39"/>
<dbReference type="InterPro" id="IPR032675">
    <property type="entry name" value="LRR_dom_sf"/>
</dbReference>
<organism evidence="2 3">
    <name type="scientific">Papaver somniferum</name>
    <name type="common">Opium poppy</name>
    <dbReference type="NCBI Taxonomy" id="3469"/>
    <lineage>
        <taxon>Eukaryota</taxon>
        <taxon>Viridiplantae</taxon>
        <taxon>Streptophyta</taxon>
        <taxon>Embryophyta</taxon>
        <taxon>Tracheophyta</taxon>
        <taxon>Spermatophyta</taxon>
        <taxon>Magnoliopsida</taxon>
        <taxon>Ranunculales</taxon>
        <taxon>Papaveraceae</taxon>
        <taxon>Papaveroideae</taxon>
        <taxon>Papaver</taxon>
    </lineage>
</organism>
<dbReference type="SMART" id="SM00256">
    <property type="entry name" value="FBOX"/>
    <property type="match status" value="1"/>
</dbReference>
<dbReference type="InterPro" id="IPR055411">
    <property type="entry name" value="LRR_FXL15/At3g58940/PEG3-like"/>
</dbReference>
<proteinExistence type="predicted"/>
<gene>
    <name evidence="2" type="ORF">C5167_033218</name>
</gene>
<dbReference type="Gene3D" id="3.80.10.10">
    <property type="entry name" value="Ribonuclease Inhibitor"/>
    <property type="match status" value="1"/>
</dbReference>
<sequence length="461" mass="52965">MALKIQKQLMDYQGKDRISSLPDSLLHHILSSLKIKPIVRTSLLSKRWRYVWSSIPNLDFRYWRSSRSDIHLETERFMNFIDRMLPLLGTSNIHRFSLRCDELCDDSRISAMVSSVIRCKVVKMNLIFKHKRPFLLPSTLFTCESLEKLWIRSSSVLYLPKSISFPRLKLLQLALVEFTDECLTEQLFSNCPVLEELIIRWCNWVNMKAVCISAPALKCLIIDCIGDPLNINILHNCEVKIHAPSLVSLTYRDCIAKEFVFSSLSSLVDAKIDIDVGDSFPETRQEETEYCAAVTKFLRQIVNVKHLKISGNTLEVLSFAEDLLTDLPTFYNLIQLEVLSVVKYYAHKTLFPLIQTAPNLESLVFCKVFSPYLHDDGDGWLLDMDTVSESLFRNIKFVQFKEFFGTPGEMKLARVILNNASALQMMTITCTLSRDLSSKVVVMEELLRFPRGSPSCVIEFS</sequence>
<dbReference type="SMART" id="SM00579">
    <property type="entry name" value="FBD"/>
    <property type="match status" value="1"/>
</dbReference>
<name>A0A4Y7KB39_PAPSO</name>
<protein>
    <recommendedName>
        <fullName evidence="1">F-box domain-containing protein</fullName>
    </recommendedName>
</protein>
<dbReference type="SUPFAM" id="SSF52058">
    <property type="entry name" value="L domain-like"/>
    <property type="match status" value="1"/>
</dbReference>
<dbReference type="OMA" id="VFGYPMK"/>
<evidence type="ECO:0000313" key="3">
    <source>
        <dbReference type="Proteomes" id="UP000316621"/>
    </source>
</evidence>
<dbReference type="Pfam" id="PF24758">
    <property type="entry name" value="LRR_At5g56370"/>
    <property type="match status" value="1"/>
</dbReference>
<reference evidence="2 3" key="1">
    <citation type="journal article" date="2018" name="Science">
        <title>The opium poppy genome and morphinan production.</title>
        <authorList>
            <person name="Guo L."/>
            <person name="Winzer T."/>
            <person name="Yang X."/>
            <person name="Li Y."/>
            <person name="Ning Z."/>
            <person name="He Z."/>
            <person name="Teodor R."/>
            <person name="Lu Y."/>
            <person name="Bowser T.A."/>
            <person name="Graham I.A."/>
            <person name="Ye K."/>
        </authorList>
    </citation>
    <scope>NUCLEOTIDE SEQUENCE [LARGE SCALE GENOMIC DNA]</scope>
    <source>
        <strain evidence="3">cv. HN1</strain>
        <tissue evidence="2">Leaves</tissue>
    </source>
</reference>
<dbReference type="PANTHER" id="PTHR31900:SF30">
    <property type="entry name" value="SUPERFAMILY PROTEIN, PUTATIVE-RELATED"/>
    <property type="match status" value="1"/>
</dbReference>
<dbReference type="Proteomes" id="UP000316621">
    <property type="component" value="Chromosome 7"/>
</dbReference>
<accession>A0A4Y7KB39</accession>
<dbReference type="Gene3D" id="1.20.1280.50">
    <property type="match status" value="1"/>
</dbReference>
<dbReference type="InterPro" id="IPR001810">
    <property type="entry name" value="F-box_dom"/>
</dbReference>
<dbReference type="SUPFAM" id="SSF81383">
    <property type="entry name" value="F-box domain"/>
    <property type="match status" value="1"/>
</dbReference>
<dbReference type="CDD" id="cd22160">
    <property type="entry name" value="F-box_AtFBL13-like"/>
    <property type="match status" value="1"/>
</dbReference>
<dbReference type="InterPro" id="IPR050232">
    <property type="entry name" value="FBL13/AtMIF1-like"/>
</dbReference>
<dbReference type="Pfam" id="PF00646">
    <property type="entry name" value="F-box"/>
    <property type="match status" value="1"/>
</dbReference>
<feature type="domain" description="F-box" evidence="1">
    <location>
        <begin position="15"/>
        <end position="66"/>
    </location>
</feature>
<dbReference type="Pfam" id="PF08387">
    <property type="entry name" value="FBD"/>
    <property type="match status" value="1"/>
</dbReference>
<evidence type="ECO:0000259" key="1">
    <source>
        <dbReference type="PROSITE" id="PS50181"/>
    </source>
</evidence>
<dbReference type="InterPro" id="IPR006566">
    <property type="entry name" value="FBD"/>
</dbReference>
<dbReference type="Gramene" id="RZC70087">
    <property type="protein sequence ID" value="RZC70087"/>
    <property type="gene ID" value="C5167_033218"/>
</dbReference>
<evidence type="ECO:0000313" key="2">
    <source>
        <dbReference type="EMBL" id="RZC70087.1"/>
    </source>
</evidence>
<dbReference type="InterPro" id="IPR053781">
    <property type="entry name" value="F-box_AtFBL13-like"/>
</dbReference>
<dbReference type="PROSITE" id="PS50181">
    <property type="entry name" value="FBOX"/>
    <property type="match status" value="1"/>
</dbReference>
<dbReference type="InterPro" id="IPR036047">
    <property type="entry name" value="F-box-like_dom_sf"/>
</dbReference>
<keyword evidence="3" id="KW-1185">Reference proteome</keyword>
<dbReference type="EMBL" id="CM010721">
    <property type="protein sequence ID" value="RZC70087.1"/>
    <property type="molecule type" value="Genomic_DNA"/>
</dbReference>
<dbReference type="PANTHER" id="PTHR31900">
    <property type="entry name" value="F-BOX/RNI SUPERFAMILY PROTEIN-RELATED"/>
    <property type="match status" value="1"/>
</dbReference>